<dbReference type="Gene3D" id="3.30.565.10">
    <property type="entry name" value="Histidine kinase-like ATPase, C-terminal domain"/>
    <property type="match status" value="1"/>
</dbReference>
<organism evidence="9">
    <name type="scientific">uncultured bacterium pAY4-1</name>
    <dbReference type="NCBI Taxonomy" id="1781157"/>
    <lineage>
        <taxon>Bacteria</taxon>
        <taxon>environmental samples</taxon>
    </lineage>
</organism>
<dbReference type="EC" id="2.7.13.3" evidence="2"/>
<dbReference type="GO" id="GO:0000155">
    <property type="term" value="F:phosphorelay sensor kinase activity"/>
    <property type="evidence" value="ECO:0007669"/>
    <property type="project" value="InterPro"/>
</dbReference>
<feature type="transmembrane region" description="Helical" evidence="7">
    <location>
        <begin position="12"/>
        <end position="32"/>
    </location>
</feature>
<dbReference type="FunFam" id="3.30.565.10:FF:000006">
    <property type="entry name" value="Sensor histidine kinase WalK"/>
    <property type="match status" value="1"/>
</dbReference>
<dbReference type="SMART" id="SM00388">
    <property type="entry name" value="HisKA"/>
    <property type="match status" value="1"/>
</dbReference>
<feature type="transmembrane region" description="Helical" evidence="7">
    <location>
        <begin position="156"/>
        <end position="179"/>
    </location>
</feature>
<dbReference type="SUPFAM" id="SSF47384">
    <property type="entry name" value="Homodimeric domain of signal transducing histidine kinase"/>
    <property type="match status" value="1"/>
</dbReference>
<dbReference type="InterPro" id="IPR003661">
    <property type="entry name" value="HisK_dim/P_dom"/>
</dbReference>
<evidence type="ECO:0000256" key="4">
    <source>
        <dbReference type="ARBA" id="ARBA00022679"/>
    </source>
</evidence>
<keyword evidence="5 9" id="KW-0418">Kinase</keyword>
<evidence type="ECO:0000256" key="3">
    <source>
        <dbReference type="ARBA" id="ARBA00022553"/>
    </source>
</evidence>
<dbReference type="InterPro" id="IPR003594">
    <property type="entry name" value="HATPase_dom"/>
</dbReference>
<dbReference type="EMBL" id="KT982361">
    <property type="protein sequence ID" value="AOR51146.1"/>
    <property type="molecule type" value="Genomic_DNA"/>
</dbReference>
<dbReference type="InterPro" id="IPR004358">
    <property type="entry name" value="Sig_transdc_His_kin-like_C"/>
</dbReference>
<evidence type="ECO:0000256" key="6">
    <source>
        <dbReference type="SAM" id="Coils"/>
    </source>
</evidence>
<keyword evidence="7" id="KW-0812">Transmembrane</keyword>
<evidence type="ECO:0000313" key="9">
    <source>
        <dbReference type="EMBL" id="AOR51146.1"/>
    </source>
</evidence>
<sequence>MQLRRIVFTRMALILTVMTVLVSGSYGFFAFYHHRQTSQELWLARASILVEGVQRLVLWDDVVALQKLLQSEVAGSPVLQYAFVVTGDEPYVSTLAGGVPSALLRRSGQMRGNGVWEFLDQNDNFMYDVAVESEQPELSLHLGLDRNAIDREVRPLLIANLMISLSVIAVGILLAIILARRTTRDVDALVQALRRYGEGSSAGEESINAESSEVTELIASFKSLAAARNQAKAELLALNTELEERVRDRTAQLAAANQELDAFAYSVSHDLRAPLRGIDGFSLALVEDFGDALSAEGKDYLRRIRAGCGRMGTLIDDLLYLSRLARNPLRREVVDLSLLARQVADELQQLDPARQIDWVIAPELLTVADPSLIRAVLDNLLGNAWKFTGKQGQARIEFGGFMQGDEEVYFVKDNGAGFDMLYADKLFKVFQRLHKVEEFDGSGIGLATVQRVIQRHGGRVWAQGEIGQGATFYFSLREEHQHEG</sequence>
<evidence type="ECO:0000259" key="8">
    <source>
        <dbReference type="PROSITE" id="PS50109"/>
    </source>
</evidence>
<keyword evidence="7" id="KW-1133">Transmembrane helix</keyword>
<dbReference type="GO" id="GO:0000156">
    <property type="term" value="F:phosphorelay response regulator activity"/>
    <property type="evidence" value="ECO:0007669"/>
    <property type="project" value="TreeGrafter"/>
</dbReference>
<evidence type="ECO:0000256" key="2">
    <source>
        <dbReference type="ARBA" id="ARBA00012438"/>
    </source>
</evidence>
<keyword evidence="6" id="KW-0175">Coiled coil</keyword>
<dbReference type="PANTHER" id="PTHR42878">
    <property type="entry name" value="TWO-COMPONENT HISTIDINE KINASE"/>
    <property type="match status" value="1"/>
</dbReference>
<dbReference type="PROSITE" id="PS50109">
    <property type="entry name" value="HIS_KIN"/>
    <property type="match status" value="1"/>
</dbReference>
<dbReference type="PRINTS" id="PR00344">
    <property type="entry name" value="BCTRLSENSOR"/>
</dbReference>
<dbReference type="GO" id="GO:0007234">
    <property type="term" value="P:osmosensory signaling via phosphorelay pathway"/>
    <property type="evidence" value="ECO:0007669"/>
    <property type="project" value="TreeGrafter"/>
</dbReference>
<keyword evidence="3" id="KW-0597">Phosphoprotein</keyword>
<proteinExistence type="predicted"/>
<evidence type="ECO:0000256" key="7">
    <source>
        <dbReference type="SAM" id="Phobius"/>
    </source>
</evidence>
<protein>
    <recommendedName>
        <fullName evidence="2">histidine kinase</fullName>
        <ecNumber evidence="2">2.7.13.3</ecNumber>
    </recommendedName>
</protein>
<name>A0A1C9U4T3_9BACT</name>
<dbReference type="InterPro" id="IPR005467">
    <property type="entry name" value="His_kinase_dom"/>
</dbReference>
<dbReference type="Gene3D" id="1.10.287.130">
    <property type="match status" value="1"/>
</dbReference>
<dbReference type="InterPro" id="IPR036097">
    <property type="entry name" value="HisK_dim/P_sf"/>
</dbReference>
<keyword evidence="7" id="KW-0472">Membrane</keyword>
<reference evidence="9" key="1">
    <citation type="journal article" date="2016" name="Sci. Rep.">
        <title>Triclosan Resistome from Metagenome Reveals Diverse Enoyl Acyl Carrier Protein Reductases and Selective Enrichment of Triclosan Resistance Genes.</title>
        <authorList>
            <person name="Khan R."/>
            <person name="Kong H.G."/>
            <person name="Jung Y.H."/>
            <person name="Choi J."/>
            <person name="Baek K.Y."/>
            <person name="Hwang E.C."/>
            <person name="Lee S.W."/>
        </authorList>
    </citation>
    <scope>NUCLEOTIDE SEQUENCE</scope>
</reference>
<dbReference type="InterPro" id="IPR050351">
    <property type="entry name" value="BphY/WalK/GraS-like"/>
</dbReference>
<dbReference type="SMART" id="SM00387">
    <property type="entry name" value="HATPase_c"/>
    <property type="match status" value="1"/>
</dbReference>
<comment type="catalytic activity">
    <reaction evidence="1">
        <text>ATP + protein L-histidine = ADP + protein N-phospho-L-histidine.</text>
        <dbReference type="EC" id="2.7.13.3"/>
    </reaction>
</comment>
<dbReference type="PANTHER" id="PTHR42878:SF15">
    <property type="entry name" value="BACTERIOPHYTOCHROME"/>
    <property type="match status" value="1"/>
</dbReference>
<dbReference type="Pfam" id="PF02518">
    <property type="entry name" value="HATPase_c"/>
    <property type="match status" value="1"/>
</dbReference>
<dbReference type="GO" id="GO:0030295">
    <property type="term" value="F:protein kinase activator activity"/>
    <property type="evidence" value="ECO:0007669"/>
    <property type="project" value="TreeGrafter"/>
</dbReference>
<dbReference type="FunFam" id="1.10.287.130:FF:000070">
    <property type="entry name" value="Histidine kinase sensor protein"/>
    <property type="match status" value="1"/>
</dbReference>
<dbReference type="CDD" id="cd00082">
    <property type="entry name" value="HisKA"/>
    <property type="match status" value="1"/>
</dbReference>
<dbReference type="AlphaFoldDB" id="A0A1C9U4T3"/>
<dbReference type="Pfam" id="PF00512">
    <property type="entry name" value="HisKA"/>
    <property type="match status" value="1"/>
</dbReference>
<evidence type="ECO:0000256" key="5">
    <source>
        <dbReference type="ARBA" id="ARBA00022777"/>
    </source>
</evidence>
<dbReference type="SUPFAM" id="SSF55874">
    <property type="entry name" value="ATPase domain of HSP90 chaperone/DNA topoisomerase II/histidine kinase"/>
    <property type="match status" value="1"/>
</dbReference>
<keyword evidence="4" id="KW-0808">Transferase</keyword>
<accession>A0A1C9U4T3</accession>
<dbReference type="Gene3D" id="6.10.340.10">
    <property type="match status" value="1"/>
</dbReference>
<feature type="domain" description="Histidine kinase" evidence="8">
    <location>
        <begin position="266"/>
        <end position="480"/>
    </location>
</feature>
<dbReference type="InterPro" id="IPR036890">
    <property type="entry name" value="HATPase_C_sf"/>
</dbReference>
<feature type="coiled-coil region" evidence="6">
    <location>
        <begin position="228"/>
        <end position="259"/>
    </location>
</feature>
<evidence type="ECO:0000256" key="1">
    <source>
        <dbReference type="ARBA" id="ARBA00000085"/>
    </source>
</evidence>